<name>A0A5S4H1Q8_9ACTN</name>
<dbReference type="Pfam" id="PF03372">
    <property type="entry name" value="Exo_endo_phos"/>
    <property type="match status" value="1"/>
</dbReference>
<feature type="transmembrane region" description="Helical" evidence="1">
    <location>
        <begin position="63"/>
        <end position="83"/>
    </location>
</feature>
<keyword evidence="3" id="KW-0540">Nuclease</keyword>
<dbReference type="AlphaFoldDB" id="A0A5S4H1Q8"/>
<organism evidence="3 4">
    <name type="scientific">Nonomuraea zeae</name>
    <dbReference type="NCBI Taxonomy" id="1642303"/>
    <lineage>
        <taxon>Bacteria</taxon>
        <taxon>Bacillati</taxon>
        <taxon>Actinomycetota</taxon>
        <taxon>Actinomycetes</taxon>
        <taxon>Streptosporangiales</taxon>
        <taxon>Streptosporangiaceae</taxon>
        <taxon>Nonomuraea</taxon>
    </lineage>
</organism>
<proteinExistence type="predicted"/>
<dbReference type="OrthoDB" id="2340043at2"/>
<evidence type="ECO:0000259" key="2">
    <source>
        <dbReference type="Pfam" id="PF03372"/>
    </source>
</evidence>
<keyword evidence="3" id="KW-0378">Hydrolase</keyword>
<evidence type="ECO:0000256" key="1">
    <source>
        <dbReference type="SAM" id="Phobius"/>
    </source>
</evidence>
<keyword evidence="3" id="KW-0255">Endonuclease</keyword>
<keyword evidence="1" id="KW-0472">Membrane</keyword>
<feature type="domain" description="Endonuclease/exonuclease/phosphatase" evidence="2">
    <location>
        <begin position="109"/>
        <end position="309"/>
    </location>
</feature>
<keyword evidence="3" id="KW-0269">Exonuclease</keyword>
<evidence type="ECO:0000313" key="3">
    <source>
        <dbReference type="EMBL" id="TMR38989.1"/>
    </source>
</evidence>
<feature type="transmembrane region" description="Helical" evidence="1">
    <location>
        <begin position="37"/>
        <end position="58"/>
    </location>
</feature>
<dbReference type="Gene3D" id="3.60.10.10">
    <property type="entry name" value="Endonuclease/exonuclease/phosphatase"/>
    <property type="match status" value="1"/>
</dbReference>
<evidence type="ECO:0000313" key="4">
    <source>
        <dbReference type="Proteomes" id="UP000306628"/>
    </source>
</evidence>
<accession>A0A5S4H1Q8</accession>
<keyword evidence="1" id="KW-1133">Transmembrane helix</keyword>
<dbReference type="GO" id="GO:0004519">
    <property type="term" value="F:endonuclease activity"/>
    <property type="evidence" value="ECO:0007669"/>
    <property type="project" value="UniProtKB-KW"/>
</dbReference>
<gene>
    <name evidence="3" type="ORF">ETD85_02605</name>
</gene>
<comment type="caution">
    <text evidence="3">The sequence shown here is derived from an EMBL/GenBank/DDBJ whole genome shotgun (WGS) entry which is preliminary data.</text>
</comment>
<dbReference type="Proteomes" id="UP000306628">
    <property type="component" value="Unassembled WGS sequence"/>
</dbReference>
<dbReference type="GO" id="GO:0004527">
    <property type="term" value="F:exonuclease activity"/>
    <property type="evidence" value="ECO:0007669"/>
    <property type="project" value="UniProtKB-KW"/>
</dbReference>
<dbReference type="RefSeq" id="WP_138687954.1">
    <property type="nucleotide sequence ID" value="NZ_JBHSAZ010000013.1"/>
</dbReference>
<sequence>MRGRLVVPLCWLVLVPFAGWAGLRLAGWEPKFVWSQLVSFTPYAAAASLLPLLVALLIRNGPLVVAALLVTGAFAVAVLPRAVPGGNAEAGGPVLRVLAVNLLHSSVLPEDLVDVVRRERPDVLHLLEFTFLMRERVEELGLSRLMPYEVAVPGSDSEGAAIYSRYPLRPAGTQIAAPPFAESPRHLPAVLTAPGGREVDLVAVHACAPSEGWRTACWASSIRALPPAGGRLRVLAGDFNSTLDHAVLRELIATGYRDAADVTGKGLSMTWPYYQQPRLFPKVAIDHVLLDKRIAVRDFQTLRMPRTDHRATLTELVLP</sequence>
<dbReference type="SUPFAM" id="SSF56219">
    <property type="entry name" value="DNase I-like"/>
    <property type="match status" value="1"/>
</dbReference>
<keyword evidence="4" id="KW-1185">Reference proteome</keyword>
<dbReference type="InterPro" id="IPR005135">
    <property type="entry name" value="Endo/exonuclease/phosphatase"/>
</dbReference>
<protein>
    <submittedName>
        <fullName evidence="3">Endonuclease/exonuclease/phosphatase family protein</fullName>
    </submittedName>
</protein>
<keyword evidence="1" id="KW-0812">Transmembrane</keyword>
<reference evidence="3 4" key="1">
    <citation type="submission" date="2019-05" db="EMBL/GenBank/DDBJ databases">
        <title>Draft genome sequence of Nonomuraea zeae DSM 100528.</title>
        <authorList>
            <person name="Saricaoglu S."/>
            <person name="Isik K."/>
        </authorList>
    </citation>
    <scope>NUCLEOTIDE SEQUENCE [LARGE SCALE GENOMIC DNA]</scope>
    <source>
        <strain evidence="3 4">DSM 100528</strain>
    </source>
</reference>
<dbReference type="InterPro" id="IPR036691">
    <property type="entry name" value="Endo/exonu/phosph_ase_sf"/>
</dbReference>
<dbReference type="EMBL" id="VCKX01000005">
    <property type="protein sequence ID" value="TMR38989.1"/>
    <property type="molecule type" value="Genomic_DNA"/>
</dbReference>